<proteinExistence type="predicted"/>
<reference evidence="1" key="1">
    <citation type="journal article" date="2023" name="G3 (Bethesda)">
        <title>A reference genome for the long-term kleptoplast-retaining sea slug Elysia crispata morphotype clarki.</title>
        <authorList>
            <person name="Eastman K.E."/>
            <person name="Pendleton A.L."/>
            <person name="Shaikh M.A."/>
            <person name="Suttiyut T."/>
            <person name="Ogas R."/>
            <person name="Tomko P."/>
            <person name="Gavelis G."/>
            <person name="Widhalm J.R."/>
            <person name="Wisecaver J.H."/>
        </authorList>
    </citation>
    <scope>NUCLEOTIDE SEQUENCE</scope>
    <source>
        <strain evidence="1">ECLA1</strain>
    </source>
</reference>
<protein>
    <submittedName>
        <fullName evidence="1">Uncharacterized protein</fullName>
    </submittedName>
</protein>
<dbReference type="AlphaFoldDB" id="A0AAE0XWQ5"/>
<comment type="caution">
    <text evidence="1">The sequence shown here is derived from an EMBL/GenBank/DDBJ whole genome shotgun (WGS) entry which is preliminary data.</text>
</comment>
<accession>A0AAE0XWQ5</accession>
<keyword evidence="2" id="KW-1185">Reference proteome</keyword>
<evidence type="ECO:0000313" key="2">
    <source>
        <dbReference type="Proteomes" id="UP001283361"/>
    </source>
</evidence>
<organism evidence="1 2">
    <name type="scientific">Elysia crispata</name>
    <name type="common">lettuce slug</name>
    <dbReference type="NCBI Taxonomy" id="231223"/>
    <lineage>
        <taxon>Eukaryota</taxon>
        <taxon>Metazoa</taxon>
        <taxon>Spiralia</taxon>
        <taxon>Lophotrochozoa</taxon>
        <taxon>Mollusca</taxon>
        <taxon>Gastropoda</taxon>
        <taxon>Heterobranchia</taxon>
        <taxon>Euthyneura</taxon>
        <taxon>Panpulmonata</taxon>
        <taxon>Sacoglossa</taxon>
        <taxon>Placobranchoidea</taxon>
        <taxon>Plakobranchidae</taxon>
        <taxon>Elysia</taxon>
    </lineage>
</organism>
<evidence type="ECO:0000313" key="1">
    <source>
        <dbReference type="EMBL" id="KAK3719176.1"/>
    </source>
</evidence>
<sequence>MNLYPQHQSISLSEPLCTLSTSLSSPVVLFLSCPETRYEADPLPTCEDESGTLLSSQILIHATGHTAKRTYKIIGYNNGNNNYFTPPFGLRYDLASGQFIHRISNWQANTFTPEDWRHCPFLSLIRKCPIPVGSDFACQVLLASVTDPHSESLMSHFRLIVEDPARSEPLVSPSFRLPTSLKFARTSISQRPSDRKSSNYRRKINGKEVHSFHGYI</sequence>
<dbReference type="Proteomes" id="UP001283361">
    <property type="component" value="Unassembled WGS sequence"/>
</dbReference>
<dbReference type="EMBL" id="JAWDGP010007419">
    <property type="protein sequence ID" value="KAK3719176.1"/>
    <property type="molecule type" value="Genomic_DNA"/>
</dbReference>
<gene>
    <name evidence="1" type="ORF">RRG08_009691</name>
</gene>
<name>A0AAE0XWQ5_9GAST</name>